<reference evidence="3 6" key="2">
    <citation type="submission" date="2021-01" db="EMBL/GenBank/DDBJ databases">
        <title>Whole genome shotgun sequence of Cellulomonas oligotrophica NBRC 109435.</title>
        <authorList>
            <person name="Komaki H."/>
            <person name="Tamura T."/>
        </authorList>
    </citation>
    <scope>NUCLEOTIDE SEQUENCE [LARGE SCALE GENOMIC DNA]</scope>
    <source>
        <strain evidence="3 6">NBRC 109435</strain>
    </source>
</reference>
<dbReference type="Proteomes" id="UP000577956">
    <property type="component" value="Unassembled WGS sequence"/>
</dbReference>
<dbReference type="AlphaFoldDB" id="A0A7Y9JXH3"/>
<keyword evidence="6" id="KW-1185">Reference proteome</keyword>
<accession>A0A7Y9JXH3</accession>
<evidence type="ECO:0000313" key="3">
    <source>
        <dbReference type="EMBL" id="GIG31082.1"/>
    </source>
</evidence>
<dbReference type="RefSeq" id="WP_140457635.1">
    <property type="nucleotide sequence ID" value="NZ_BAABFI010000002.1"/>
</dbReference>
<protein>
    <submittedName>
        <fullName evidence="4">Uncharacterized protein</fullName>
    </submittedName>
</protein>
<keyword evidence="2" id="KW-0472">Membrane</keyword>
<sequence>MRSFAFFHVFALLLWVLVPLAAAGLLYLVVRWGIRDGLTDARRREAAERQAPQGQVPPVQGPPAA</sequence>
<feature type="region of interest" description="Disordered" evidence="1">
    <location>
        <begin position="44"/>
        <end position="65"/>
    </location>
</feature>
<dbReference type="Proteomes" id="UP000618382">
    <property type="component" value="Unassembled WGS sequence"/>
</dbReference>
<evidence type="ECO:0000256" key="2">
    <source>
        <dbReference type="SAM" id="Phobius"/>
    </source>
</evidence>
<name>A0A7Y9JXH3_9CELL</name>
<evidence type="ECO:0000313" key="4">
    <source>
        <dbReference type="EMBL" id="NYD85911.1"/>
    </source>
</evidence>
<keyword evidence="2" id="KW-1133">Transmembrane helix</keyword>
<feature type="compositionally biased region" description="Low complexity" evidence="1">
    <location>
        <begin position="49"/>
        <end position="58"/>
    </location>
</feature>
<evidence type="ECO:0000313" key="5">
    <source>
        <dbReference type="Proteomes" id="UP000577956"/>
    </source>
</evidence>
<evidence type="ECO:0000313" key="6">
    <source>
        <dbReference type="Proteomes" id="UP000618382"/>
    </source>
</evidence>
<gene>
    <name evidence="4" type="ORF">BKA21_001460</name>
    <name evidence="3" type="ORF">Col01nite_02410</name>
</gene>
<comment type="caution">
    <text evidence="4">The sequence shown here is derived from an EMBL/GenBank/DDBJ whole genome shotgun (WGS) entry which is preliminary data.</text>
</comment>
<keyword evidence="2" id="KW-0812">Transmembrane</keyword>
<feature type="transmembrane region" description="Helical" evidence="2">
    <location>
        <begin position="6"/>
        <end position="34"/>
    </location>
</feature>
<proteinExistence type="predicted"/>
<reference evidence="4 5" key="1">
    <citation type="submission" date="2020-07" db="EMBL/GenBank/DDBJ databases">
        <title>Sequencing the genomes of 1000 actinobacteria strains.</title>
        <authorList>
            <person name="Klenk H.-P."/>
        </authorList>
    </citation>
    <scope>NUCLEOTIDE SEQUENCE [LARGE SCALE GENOMIC DNA]</scope>
    <source>
        <strain evidence="4 5">DSM 24482</strain>
    </source>
</reference>
<dbReference type="EMBL" id="BONN01000001">
    <property type="protein sequence ID" value="GIG31082.1"/>
    <property type="molecule type" value="Genomic_DNA"/>
</dbReference>
<organism evidence="4 5">
    <name type="scientific">Cellulomonas oligotrophica</name>
    <dbReference type="NCBI Taxonomy" id="931536"/>
    <lineage>
        <taxon>Bacteria</taxon>
        <taxon>Bacillati</taxon>
        <taxon>Actinomycetota</taxon>
        <taxon>Actinomycetes</taxon>
        <taxon>Micrococcales</taxon>
        <taxon>Cellulomonadaceae</taxon>
        <taxon>Cellulomonas</taxon>
    </lineage>
</organism>
<evidence type="ECO:0000256" key="1">
    <source>
        <dbReference type="SAM" id="MobiDB-lite"/>
    </source>
</evidence>
<dbReference type="EMBL" id="JACCBK010000001">
    <property type="protein sequence ID" value="NYD85911.1"/>
    <property type="molecule type" value="Genomic_DNA"/>
</dbReference>